<keyword evidence="4 5" id="KW-0472">Membrane</keyword>
<evidence type="ECO:0000256" key="3">
    <source>
        <dbReference type="ARBA" id="ARBA00022989"/>
    </source>
</evidence>
<accession>A0A644XD37</accession>
<evidence type="ECO:0008006" key="7">
    <source>
        <dbReference type="Google" id="ProtNLM"/>
    </source>
</evidence>
<gene>
    <name evidence="6" type="ORF">SDC9_60475</name>
</gene>
<protein>
    <recommendedName>
        <fullName evidence="7">Peptidase S54 rhomboid domain-containing protein</fullName>
    </recommendedName>
</protein>
<dbReference type="GO" id="GO:0016020">
    <property type="term" value="C:membrane"/>
    <property type="evidence" value="ECO:0007669"/>
    <property type="project" value="UniProtKB-SubCell"/>
</dbReference>
<dbReference type="Gene3D" id="1.20.1540.10">
    <property type="entry name" value="Rhomboid-like"/>
    <property type="match status" value="1"/>
</dbReference>
<feature type="transmembrane region" description="Helical" evidence="5">
    <location>
        <begin position="58"/>
        <end position="85"/>
    </location>
</feature>
<keyword evidence="3 5" id="KW-1133">Transmembrane helix</keyword>
<name>A0A644XD37_9ZZZZ</name>
<comment type="caution">
    <text evidence="6">The sequence shown here is derived from an EMBL/GenBank/DDBJ whole genome shotgun (WGS) entry which is preliminary data.</text>
</comment>
<evidence type="ECO:0000256" key="2">
    <source>
        <dbReference type="ARBA" id="ARBA00022692"/>
    </source>
</evidence>
<evidence type="ECO:0000256" key="1">
    <source>
        <dbReference type="ARBA" id="ARBA00004141"/>
    </source>
</evidence>
<comment type="subcellular location">
    <subcellularLocation>
        <location evidence="1">Membrane</location>
        <topology evidence="1">Multi-pass membrane protein</topology>
    </subcellularLocation>
</comment>
<feature type="transmembrane region" description="Helical" evidence="5">
    <location>
        <begin position="97"/>
        <end position="116"/>
    </location>
</feature>
<organism evidence="6">
    <name type="scientific">bioreactor metagenome</name>
    <dbReference type="NCBI Taxonomy" id="1076179"/>
    <lineage>
        <taxon>unclassified sequences</taxon>
        <taxon>metagenomes</taxon>
        <taxon>ecological metagenomes</taxon>
    </lineage>
</organism>
<dbReference type="EMBL" id="VSSQ01002227">
    <property type="protein sequence ID" value="MPM14115.1"/>
    <property type="molecule type" value="Genomic_DNA"/>
</dbReference>
<keyword evidence="2 5" id="KW-0812">Transmembrane</keyword>
<evidence type="ECO:0000313" key="6">
    <source>
        <dbReference type="EMBL" id="MPM14115.1"/>
    </source>
</evidence>
<evidence type="ECO:0000256" key="4">
    <source>
        <dbReference type="ARBA" id="ARBA00023136"/>
    </source>
</evidence>
<feature type="transmembrane region" description="Helical" evidence="5">
    <location>
        <begin position="155"/>
        <end position="174"/>
    </location>
</feature>
<feature type="transmembrane region" description="Helical" evidence="5">
    <location>
        <begin position="128"/>
        <end position="148"/>
    </location>
</feature>
<reference evidence="6" key="1">
    <citation type="submission" date="2019-08" db="EMBL/GenBank/DDBJ databases">
        <authorList>
            <person name="Kucharzyk K."/>
            <person name="Murdoch R.W."/>
            <person name="Higgins S."/>
            <person name="Loffler F."/>
        </authorList>
    </citation>
    <scope>NUCLEOTIDE SEQUENCE</scope>
</reference>
<feature type="transmembrane region" description="Helical" evidence="5">
    <location>
        <begin position="20"/>
        <end position="38"/>
    </location>
</feature>
<dbReference type="AlphaFoldDB" id="A0A644XD37"/>
<feature type="transmembrane region" description="Helical" evidence="5">
    <location>
        <begin position="180"/>
        <end position="199"/>
    </location>
</feature>
<dbReference type="SUPFAM" id="SSF144091">
    <property type="entry name" value="Rhomboid-like"/>
    <property type="match status" value="1"/>
</dbReference>
<proteinExistence type="predicted"/>
<evidence type="ECO:0000256" key="5">
    <source>
        <dbReference type="SAM" id="Phobius"/>
    </source>
</evidence>
<dbReference type="InterPro" id="IPR035952">
    <property type="entry name" value="Rhomboid-like_sf"/>
</dbReference>
<sequence>MNWLNKLERKFGNLYIRNLMLIIVLGNAVIYFITMINGNNELINNIVLDSSKVLNGEIWRLITFIFVPESTSAFWVIFTLYFYYLAGSGLEEEWGGFKFNAYYLIGMLASIIIAFLTGKTVTGSYVNLSLFLAFAKIYPNFQLLLFFIIPLKVKYIAIFNWIMIGISVLSAIFLKSLNGVIIALIPVVNYLIFFGKSIFTGTKSSAMNYHRQQKFKSKIREVEFIHKCVVCGITEKDNTNMEFRYCSKCSGKKCYCINHIKDHEHK</sequence>